<protein>
    <submittedName>
        <fullName evidence="1">Uncharacterized protein</fullName>
    </submittedName>
</protein>
<proteinExistence type="predicted"/>
<accession>A0AAV6QB46</accession>
<dbReference type="AlphaFoldDB" id="A0AAV6QB46"/>
<reference evidence="1 2" key="1">
    <citation type="journal article" date="2021" name="Sci. Rep.">
        <title>Chromosome anchoring in Senegalese sole (Solea senegalensis) reveals sex-associated markers and genome rearrangements in flatfish.</title>
        <authorList>
            <person name="Guerrero-Cozar I."/>
            <person name="Gomez-Garrido J."/>
            <person name="Berbel C."/>
            <person name="Martinez-Blanch J.F."/>
            <person name="Alioto T."/>
            <person name="Claros M.G."/>
            <person name="Gagnaire P.A."/>
            <person name="Manchado M."/>
        </authorList>
    </citation>
    <scope>NUCLEOTIDE SEQUENCE [LARGE SCALE GENOMIC DNA]</scope>
    <source>
        <strain evidence="1">Sse05_10M</strain>
    </source>
</reference>
<dbReference type="Proteomes" id="UP000693946">
    <property type="component" value="Linkage Group LG6"/>
</dbReference>
<organism evidence="1 2">
    <name type="scientific">Solea senegalensis</name>
    <name type="common">Senegalese sole</name>
    <dbReference type="NCBI Taxonomy" id="28829"/>
    <lineage>
        <taxon>Eukaryota</taxon>
        <taxon>Metazoa</taxon>
        <taxon>Chordata</taxon>
        <taxon>Craniata</taxon>
        <taxon>Vertebrata</taxon>
        <taxon>Euteleostomi</taxon>
        <taxon>Actinopterygii</taxon>
        <taxon>Neopterygii</taxon>
        <taxon>Teleostei</taxon>
        <taxon>Neoteleostei</taxon>
        <taxon>Acanthomorphata</taxon>
        <taxon>Carangaria</taxon>
        <taxon>Pleuronectiformes</taxon>
        <taxon>Pleuronectoidei</taxon>
        <taxon>Soleidae</taxon>
        <taxon>Solea</taxon>
    </lineage>
</organism>
<name>A0AAV6QB46_SOLSE</name>
<evidence type="ECO:0000313" key="2">
    <source>
        <dbReference type="Proteomes" id="UP000693946"/>
    </source>
</evidence>
<evidence type="ECO:0000313" key="1">
    <source>
        <dbReference type="EMBL" id="KAG7486064.1"/>
    </source>
</evidence>
<dbReference type="EMBL" id="JAGKHQ010000018">
    <property type="protein sequence ID" value="KAG7486064.1"/>
    <property type="molecule type" value="Genomic_DNA"/>
</dbReference>
<gene>
    <name evidence="1" type="ORF">JOB18_024330</name>
</gene>
<keyword evidence="2" id="KW-1185">Reference proteome</keyword>
<comment type="caution">
    <text evidence="1">The sequence shown here is derived from an EMBL/GenBank/DDBJ whole genome shotgun (WGS) entry which is preliminary data.</text>
</comment>
<sequence>MRLTLIIDSLIDTQLVLVSNYAAAGWTPDDSEPWTPRRDKIAAAENAISQTLLSQDSGA</sequence>